<keyword evidence="7 13" id="KW-0406">Ion transport</keyword>
<evidence type="ECO:0000256" key="11">
    <source>
        <dbReference type="ARBA" id="ARBA00023286"/>
    </source>
</evidence>
<dbReference type="GO" id="GO:0016020">
    <property type="term" value="C:membrane"/>
    <property type="evidence" value="ECO:0007669"/>
    <property type="project" value="UniProtKB-SubCell"/>
</dbReference>
<keyword evidence="14" id="KW-1015">Disulfide bond</keyword>
<evidence type="ECO:0000256" key="13">
    <source>
        <dbReference type="PIRNR" id="PIRNR037090"/>
    </source>
</evidence>
<keyword evidence="3 13" id="KW-0813">Transport</keyword>
<evidence type="ECO:0000256" key="1">
    <source>
        <dbReference type="ARBA" id="ARBA00004141"/>
    </source>
</evidence>
<evidence type="ECO:0000256" key="12">
    <source>
        <dbReference type="ARBA" id="ARBA00023303"/>
    </source>
</evidence>
<keyword evidence="9 13" id="KW-0675">Receptor</keyword>
<keyword evidence="12 13" id="KW-0407">Ion channel</keyword>
<evidence type="ECO:0000256" key="9">
    <source>
        <dbReference type="ARBA" id="ARBA00023170"/>
    </source>
</evidence>
<dbReference type="InterPro" id="IPR017103">
    <property type="entry name" value="Iontropic_Glu_rcpt_pln"/>
</dbReference>
<dbReference type="EMBL" id="PKPP01001787">
    <property type="protein sequence ID" value="PWA79927.1"/>
    <property type="molecule type" value="Genomic_DNA"/>
</dbReference>
<comment type="similarity">
    <text evidence="2 13">Belongs to the glutamate-gated ion channel (TC 1.A.10.1) family.</text>
</comment>
<keyword evidence="4 15" id="KW-0812">Transmembrane</keyword>
<keyword evidence="18" id="KW-1185">Reference proteome</keyword>
<dbReference type="Gene3D" id="3.40.190.10">
    <property type="entry name" value="Periplasmic binding protein-like II"/>
    <property type="match status" value="1"/>
</dbReference>
<feature type="transmembrane region" description="Helical" evidence="15">
    <location>
        <begin position="571"/>
        <end position="589"/>
    </location>
</feature>
<dbReference type="InterPro" id="IPR001320">
    <property type="entry name" value="Iontro_rcpt_C"/>
</dbReference>
<evidence type="ECO:0000256" key="8">
    <source>
        <dbReference type="ARBA" id="ARBA00023136"/>
    </source>
</evidence>
<dbReference type="FunFam" id="1.10.287.70:FF:000172">
    <property type="entry name" value="Glutamate receptor"/>
    <property type="match status" value="1"/>
</dbReference>
<dbReference type="Pfam" id="PF00060">
    <property type="entry name" value="Lig_chan"/>
    <property type="match status" value="1"/>
</dbReference>
<feature type="disulfide bond" evidence="14">
    <location>
        <begin position="734"/>
        <end position="790"/>
    </location>
</feature>
<dbReference type="FunFam" id="3.40.50.2300:FF:000188">
    <property type="entry name" value="Glutamate receptor"/>
    <property type="match status" value="1"/>
</dbReference>
<feature type="transmembrane region" description="Helical" evidence="15">
    <location>
        <begin position="807"/>
        <end position="830"/>
    </location>
</feature>
<evidence type="ECO:0000313" key="17">
    <source>
        <dbReference type="EMBL" id="PWA79927.1"/>
    </source>
</evidence>
<dbReference type="AlphaFoldDB" id="A0A2U1P2I1"/>
<comment type="caution">
    <text evidence="17">The sequence shown here is derived from an EMBL/GenBank/DDBJ whole genome shotgun (WGS) entry which is preliminary data.</text>
</comment>
<keyword evidence="5" id="KW-0732">Signal</keyword>
<proteinExistence type="inferred from homology"/>
<gene>
    <name evidence="17" type="ORF">CTI12_AA203810</name>
</gene>
<evidence type="ECO:0000256" key="6">
    <source>
        <dbReference type="ARBA" id="ARBA00022989"/>
    </source>
</evidence>
<evidence type="ECO:0000256" key="10">
    <source>
        <dbReference type="ARBA" id="ARBA00023180"/>
    </source>
</evidence>
<feature type="transmembrane region" description="Helical" evidence="15">
    <location>
        <begin position="6"/>
        <end position="24"/>
    </location>
</feature>
<evidence type="ECO:0000256" key="5">
    <source>
        <dbReference type="ARBA" id="ARBA00022729"/>
    </source>
</evidence>
<reference evidence="17 18" key="1">
    <citation type="journal article" date="2018" name="Mol. Plant">
        <title>The genome of Artemisia annua provides insight into the evolution of Asteraceae family and artemisinin biosynthesis.</title>
        <authorList>
            <person name="Shen Q."/>
            <person name="Zhang L."/>
            <person name="Liao Z."/>
            <person name="Wang S."/>
            <person name="Yan T."/>
            <person name="Shi P."/>
            <person name="Liu M."/>
            <person name="Fu X."/>
            <person name="Pan Q."/>
            <person name="Wang Y."/>
            <person name="Lv Z."/>
            <person name="Lu X."/>
            <person name="Zhang F."/>
            <person name="Jiang W."/>
            <person name="Ma Y."/>
            <person name="Chen M."/>
            <person name="Hao X."/>
            <person name="Li L."/>
            <person name="Tang Y."/>
            <person name="Lv G."/>
            <person name="Zhou Y."/>
            <person name="Sun X."/>
            <person name="Brodelius P.E."/>
            <person name="Rose J.K.C."/>
            <person name="Tang K."/>
        </authorList>
    </citation>
    <scope>NUCLEOTIDE SEQUENCE [LARGE SCALE GENOMIC DNA]</scope>
    <source>
        <strain evidence="18">cv. Huhao1</strain>
        <tissue evidence="17">Leaf</tissue>
    </source>
</reference>
<dbReference type="PANTHER" id="PTHR18966">
    <property type="entry name" value="IONOTROPIC GLUTAMATE RECEPTOR"/>
    <property type="match status" value="1"/>
</dbReference>
<dbReference type="Pfam" id="PF01094">
    <property type="entry name" value="ANF_receptor"/>
    <property type="match status" value="1"/>
</dbReference>
<evidence type="ECO:0000256" key="7">
    <source>
        <dbReference type="ARBA" id="ARBA00023065"/>
    </source>
</evidence>
<protein>
    <recommendedName>
        <fullName evidence="13">Glutamate receptor</fullName>
    </recommendedName>
</protein>
<dbReference type="Pfam" id="PF10613">
    <property type="entry name" value="Lig_chan-Glu_bd"/>
    <property type="match status" value="1"/>
</dbReference>
<evidence type="ECO:0000259" key="16">
    <source>
        <dbReference type="SMART" id="SM00079"/>
    </source>
</evidence>
<accession>A0A2U1P2I1</accession>
<dbReference type="InterPro" id="IPR028082">
    <property type="entry name" value="Peripla_BP_I"/>
</dbReference>
<feature type="domain" description="Ionotropic glutamate receptor C-terminal" evidence="16">
    <location>
        <begin position="448"/>
        <end position="786"/>
    </location>
</feature>
<keyword evidence="11 13" id="KW-1071">Ligand-gated ion channel</keyword>
<keyword evidence="6 15" id="KW-1133">Transmembrane helix</keyword>
<dbReference type="InterPro" id="IPR044440">
    <property type="entry name" value="GABAb_receptor_plant_PBP1"/>
</dbReference>
<dbReference type="PIRSF" id="PIRSF037090">
    <property type="entry name" value="Iontro_Glu-like_rcpt_pln"/>
    <property type="match status" value="1"/>
</dbReference>
<dbReference type="OrthoDB" id="5984008at2759"/>
<name>A0A2U1P2I1_ARTAN</name>
<evidence type="ECO:0000256" key="4">
    <source>
        <dbReference type="ARBA" id="ARBA00022692"/>
    </source>
</evidence>
<evidence type="ECO:0000256" key="14">
    <source>
        <dbReference type="PIRSR" id="PIRSR037090-50"/>
    </source>
</evidence>
<dbReference type="Proteomes" id="UP000245207">
    <property type="component" value="Unassembled WGS sequence"/>
</dbReference>
<evidence type="ECO:0000313" key="18">
    <source>
        <dbReference type="Proteomes" id="UP000245207"/>
    </source>
</evidence>
<comment type="function">
    <text evidence="13">Glutamate-gated receptor that probably acts as non-selective cation channel.</text>
</comment>
<comment type="subcellular location">
    <subcellularLocation>
        <location evidence="1">Membrane</location>
        <topology evidence="1">Multi-pass membrane protein</topology>
    </subcellularLocation>
</comment>
<evidence type="ECO:0000256" key="3">
    <source>
        <dbReference type="ARBA" id="ARBA00022448"/>
    </source>
</evidence>
<evidence type="ECO:0000256" key="15">
    <source>
        <dbReference type="SAM" id="Phobius"/>
    </source>
</evidence>
<dbReference type="SUPFAM" id="SSF53850">
    <property type="entry name" value="Periplasmic binding protein-like II"/>
    <property type="match status" value="1"/>
</dbReference>
<dbReference type="InterPro" id="IPR001828">
    <property type="entry name" value="ANF_lig-bd_rcpt"/>
</dbReference>
<sequence length="926" mass="105543">MPFVALSKLIFIFFISIILSHVLVTKALNQTTNIGVIIDESSRAGKEQKTAIETAVQKLNLRSKDHKLAIHFKNSSGDPLEAASSAKDLIDKQNVRVVIGTSSWEETTLVAKIGQDAQIPVISLTPDTLQPLSRLKWPFLVQMTNLDMSDEINCITSIVQSYNWTRVIAVYEENAYGGEYGALPLLSEELQKIGSIVEHRVVLPHFTSPFDPKETIRDELVEVLTTKQSRVFIVLKSSLPTATRVFEEAHKQGLMSQDSVWIIGDSISSFLDSINPSVFRFVQGALGIKTYYPNKNTQFLDFESNFKKTFRSNYPEEDKLEPEIYALRAYDSIETISRALKHLENSNDTDVGFSKKLLDTILSSNFTGLTGQIAFQDEKLSDPHKFQLVNIIGKSYKELGFLSPKKGFSNIGLGDNRSLTQVAINWPGDLINIVPKGQAMPNNATKMKIGVPNAASFDGLVKVEWNESTKKNDYSGLCIAVFESVVATLEEKYDYTLPYEFVNYTGSYDDMVKEVYKDYDAIVGDVTILAHRSRYVEFTQPFTESGLSMVVPVKSEPERAWMFMRPFTAEMWLATFGILFYTMFVVWYMEHQVNQEFRGPWKDQLGTALWFTFSSIFFSHREKIRSNHSKVVVMIWFFVVFILTTSYTAGLTSMLTVRVLEPTVRDIEWLRKTNAPVGCDPDSFVCKYLTDVLKLKNIKNISLLNEYPDNFKNGTISAAFLELPYEKFFLKQYCNEYTAVGPSYQFGGLGFVFPKDSLIANNVSEAILYLLEEGKIRDLENELLNNFKNCSTSNPGLDSERFSLANFWGIFLISGLTSTLSFLIFLYRLLHNRIEQRIISFNESNGSRWNNENRWRKTVRLIQIVLSLNHDQVESRESSHSTHEWSHQNPPQWELVSPSGVPEHLDTQLEIPMKKMEYIGEDLQRE</sequence>
<dbReference type="SUPFAM" id="SSF53822">
    <property type="entry name" value="Periplasmic binding protein-like I"/>
    <property type="match status" value="1"/>
</dbReference>
<dbReference type="SMART" id="SM00079">
    <property type="entry name" value="PBPe"/>
    <property type="match status" value="1"/>
</dbReference>
<keyword evidence="10" id="KW-0325">Glycoprotein</keyword>
<dbReference type="GO" id="GO:0015276">
    <property type="term" value="F:ligand-gated monoatomic ion channel activity"/>
    <property type="evidence" value="ECO:0007669"/>
    <property type="project" value="InterPro"/>
</dbReference>
<dbReference type="Gene3D" id="3.40.50.2300">
    <property type="match status" value="2"/>
</dbReference>
<feature type="transmembrane region" description="Helical" evidence="15">
    <location>
        <begin position="631"/>
        <end position="650"/>
    </location>
</feature>
<dbReference type="CDD" id="cd13686">
    <property type="entry name" value="GluR_Plant"/>
    <property type="match status" value="1"/>
</dbReference>
<dbReference type="CDD" id="cd19990">
    <property type="entry name" value="PBP1_GABAb_receptor_plant"/>
    <property type="match status" value="1"/>
</dbReference>
<dbReference type="Gene3D" id="1.10.287.70">
    <property type="match status" value="1"/>
</dbReference>
<organism evidence="17 18">
    <name type="scientific">Artemisia annua</name>
    <name type="common">Sweet wormwood</name>
    <dbReference type="NCBI Taxonomy" id="35608"/>
    <lineage>
        <taxon>Eukaryota</taxon>
        <taxon>Viridiplantae</taxon>
        <taxon>Streptophyta</taxon>
        <taxon>Embryophyta</taxon>
        <taxon>Tracheophyta</taxon>
        <taxon>Spermatophyta</taxon>
        <taxon>Magnoliopsida</taxon>
        <taxon>eudicotyledons</taxon>
        <taxon>Gunneridae</taxon>
        <taxon>Pentapetalae</taxon>
        <taxon>asterids</taxon>
        <taxon>campanulids</taxon>
        <taxon>Asterales</taxon>
        <taxon>Asteraceae</taxon>
        <taxon>Asteroideae</taxon>
        <taxon>Anthemideae</taxon>
        <taxon>Artemisiinae</taxon>
        <taxon>Artemisia</taxon>
    </lineage>
</organism>
<dbReference type="InterPro" id="IPR015683">
    <property type="entry name" value="Ionotropic_Glu_rcpt"/>
</dbReference>
<dbReference type="InterPro" id="IPR019594">
    <property type="entry name" value="Glu/Gly-bd"/>
</dbReference>
<evidence type="ECO:0000256" key="2">
    <source>
        <dbReference type="ARBA" id="ARBA00008685"/>
    </source>
</evidence>
<keyword evidence="8 13" id="KW-0472">Membrane</keyword>